<protein>
    <submittedName>
        <fullName evidence="2">FHA domain-containing protein</fullName>
    </submittedName>
</protein>
<reference evidence="2 3" key="1">
    <citation type="submission" date="2022-11" db="EMBL/GenBank/DDBJ databases">
        <title>Minimal conservation of predation-associated metabolite biosynthetic gene clusters underscores biosynthetic potential of Myxococcota including descriptions for ten novel species: Archangium lansinium sp. nov., Myxococcus landrumus sp. nov., Nannocystis bai.</title>
        <authorList>
            <person name="Ahearne A."/>
            <person name="Stevens C."/>
            <person name="Dowd S."/>
        </authorList>
    </citation>
    <scope>NUCLEOTIDE SEQUENCE [LARGE SCALE GENOMIC DNA]</scope>
    <source>
        <strain evidence="2 3">NCWAL01</strain>
    </source>
</reference>
<dbReference type="PROSITE" id="PS50006">
    <property type="entry name" value="FHA_DOMAIN"/>
    <property type="match status" value="1"/>
</dbReference>
<dbReference type="InterPro" id="IPR050923">
    <property type="entry name" value="Cell_Proc_Reg/RNA_Proc"/>
</dbReference>
<dbReference type="SMART" id="SM00240">
    <property type="entry name" value="FHA"/>
    <property type="match status" value="1"/>
</dbReference>
<keyword evidence="3" id="KW-1185">Reference proteome</keyword>
<comment type="caution">
    <text evidence="2">The sequence shown here is derived from an EMBL/GenBank/DDBJ whole genome shotgun (WGS) entry which is preliminary data.</text>
</comment>
<dbReference type="InterPro" id="IPR000253">
    <property type="entry name" value="FHA_dom"/>
</dbReference>
<gene>
    <name evidence="2" type="ORF">POL68_12335</name>
</gene>
<dbReference type="Gene3D" id="2.60.200.20">
    <property type="match status" value="1"/>
</dbReference>
<dbReference type="CDD" id="cd00060">
    <property type="entry name" value="FHA"/>
    <property type="match status" value="1"/>
</dbReference>
<dbReference type="RefSeq" id="WP_272137648.1">
    <property type="nucleotide sequence ID" value="NZ_JAQNDM010000002.1"/>
</dbReference>
<evidence type="ECO:0000313" key="2">
    <source>
        <dbReference type="EMBL" id="MDC0709252.1"/>
    </source>
</evidence>
<dbReference type="Proteomes" id="UP001221838">
    <property type="component" value="Unassembled WGS sequence"/>
</dbReference>
<proteinExistence type="predicted"/>
<dbReference type="SUPFAM" id="SSF49879">
    <property type="entry name" value="SMAD/FHA domain"/>
    <property type="match status" value="1"/>
</dbReference>
<dbReference type="PANTHER" id="PTHR23308">
    <property type="entry name" value="NUCLEAR INHIBITOR OF PROTEIN PHOSPHATASE-1"/>
    <property type="match status" value="1"/>
</dbReference>
<name>A0ABT5D6H5_9BACT</name>
<sequence>MPLNFSAAARNVLNDRAGFLVQVRSPLLVWETPPAQAHELQWVTHSGVCSQRATSSDPLIFEVRKVEHARPSGLAFGITLGRAANNDIMLDDSTVSRFHASFQQEERTGVWYLNDAESQNGTFVEGARVSPRLPAPLSSGMCLGFGEVRVLFLLPEPFADWVFTRMVRSRPGGLPGSPGR</sequence>
<dbReference type="EMBL" id="JAQNDM010000002">
    <property type="protein sequence ID" value="MDC0709252.1"/>
    <property type="molecule type" value="Genomic_DNA"/>
</dbReference>
<evidence type="ECO:0000313" key="3">
    <source>
        <dbReference type="Proteomes" id="UP001221838"/>
    </source>
</evidence>
<dbReference type="InterPro" id="IPR008984">
    <property type="entry name" value="SMAD_FHA_dom_sf"/>
</dbReference>
<organism evidence="2 3">
    <name type="scientific">Stigmatella ashevillensis</name>
    <dbReference type="NCBI Taxonomy" id="2995309"/>
    <lineage>
        <taxon>Bacteria</taxon>
        <taxon>Pseudomonadati</taxon>
        <taxon>Myxococcota</taxon>
        <taxon>Myxococcia</taxon>
        <taxon>Myxococcales</taxon>
        <taxon>Cystobacterineae</taxon>
        <taxon>Archangiaceae</taxon>
        <taxon>Stigmatella</taxon>
    </lineage>
</organism>
<evidence type="ECO:0000259" key="1">
    <source>
        <dbReference type="PROSITE" id="PS50006"/>
    </source>
</evidence>
<feature type="domain" description="FHA" evidence="1">
    <location>
        <begin position="78"/>
        <end position="129"/>
    </location>
</feature>
<dbReference type="Pfam" id="PF00498">
    <property type="entry name" value="FHA"/>
    <property type="match status" value="1"/>
</dbReference>
<accession>A0ABT5D6H5</accession>